<dbReference type="Proteomes" id="UP001196870">
    <property type="component" value="Unassembled WGS sequence"/>
</dbReference>
<organism evidence="2 3">
    <name type="scientific">Plastoroseomonas hellenica</name>
    <dbReference type="NCBI Taxonomy" id="2687306"/>
    <lineage>
        <taxon>Bacteria</taxon>
        <taxon>Pseudomonadati</taxon>
        <taxon>Pseudomonadota</taxon>
        <taxon>Alphaproteobacteria</taxon>
        <taxon>Acetobacterales</taxon>
        <taxon>Acetobacteraceae</taxon>
        <taxon>Plastoroseomonas</taxon>
    </lineage>
</organism>
<gene>
    <name evidence="2" type="ORF">GXW71_10800</name>
</gene>
<protein>
    <submittedName>
        <fullName evidence="2">DUF427 domain-containing protein</fullName>
    </submittedName>
</protein>
<sequence>MSSEPIMVPGPDHPITIEPNPKRVIVTVAGQVIADSTDALTLQESKYPPVQYIPRKDVAMALLQPTDHHTYCPYKGAASYFSIPSGGDRSANAVWSYEDPYPAVAAIGQHLAFYPDRVDGIREEPAGG</sequence>
<dbReference type="RefSeq" id="WP_211852512.1">
    <property type="nucleotide sequence ID" value="NZ_JAAGBB010000011.1"/>
</dbReference>
<dbReference type="Gene3D" id="2.170.150.40">
    <property type="entry name" value="Domain of unknown function (DUF427)"/>
    <property type="match status" value="1"/>
</dbReference>
<dbReference type="InterPro" id="IPR007361">
    <property type="entry name" value="DUF427"/>
</dbReference>
<dbReference type="PANTHER" id="PTHR34310:SF9">
    <property type="entry name" value="BLR5716 PROTEIN"/>
    <property type="match status" value="1"/>
</dbReference>
<name>A0ABS5EX11_9PROT</name>
<dbReference type="Pfam" id="PF04248">
    <property type="entry name" value="NTP_transf_9"/>
    <property type="match status" value="1"/>
</dbReference>
<feature type="domain" description="DUF427" evidence="1">
    <location>
        <begin position="25"/>
        <end position="116"/>
    </location>
</feature>
<dbReference type="EMBL" id="JAAGBB010000011">
    <property type="protein sequence ID" value="MBR0664840.1"/>
    <property type="molecule type" value="Genomic_DNA"/>
</dbReference>
<dbReference type="PANTHER" id="PTHR34310">
    <property type="entry name" value="DUF427 DOMAIN PROTEIN (AFU_ORTHOLOGUE AFUA_3G02220)"/>
    <property type="match status" value="1"/>
</dbReference>
<proteinExistence type="predicted"/>
<evidence type="ECO:0000313" key="3">
    <source>
        <dbReference type="Proteomes" id="UP001196870"/>
    </source>
</evidence>
<comment type="caution">
    <text evidence="2">The sequence shown here is derived from an EMBL/GenBank/DDBJ whole genome shotgun (WGS) entry which is preliminary data.</text>
</comment>
<accession>A0ABS5EX11</accession>
<dbReference type="InterPro" id="IPR038694">
    <property type="entry name" value="DUF427_sf"/>
</dbReference>
<evidence type="ECO:0000259" key="1">
    <source>
        <dbReference type="Pfam" id="PF04248"/>
    </source>
</evidence>
<reference evidence="3" key="1">
    <citation type="journal article" date="2021" name="Syst. Appl. Microbiol.">
        <title>Roseomonas hellenica sp. nov., isolated from roots of wild-growing Alkanna tinctoria.</title>
        <authorList>
            <person name="Rat A."/>
            <person name="Naranjo H.D."/>
            <person name="Lebbe L."/>
            <person name="Cnockaert M."/>
            <person name="Krigas N."/>
            <person name="Grigoriadou K."/>
            <person name="Maloupa E."/>
            <person name="Willems A."/>
        </authorList>
    </citation>
    <scope>NUCLEOTIDE SEQUENCE [LARGE SCALE GENOMIC DNA]</scope>
    <source>
        <strain evidence="3">LMG 31523</strain>
    </source>
</reference>
<evidence type="ECO:0000313" key="2">
    <source>
        <dbReference type="EMBL" id="MBR0664840.1"/>
    </source>
</evidence>
<keyword evidence="3" id="KW-1185">Reference proteome</keyword>